<reference evidence="9 10" key="1">
    <citation type="submission" date="2020-07" db="EMBL/GenBank/DDBJ databases">
        <title>Huge and variable diversity of episymbiotic CPR bacteria and DPANN archaea in groundwater ecosystems.</title>
        <authorList>
            <person name="He C.Y."/>
            <person name="Keren R."/>
            <person name="Whittaker M."/>
            <person name="Farag I.F."/>
            <person name="Doudna J."/>
            <person name="Cate J.H.D."/>
            <person name="Banfield J.F."/>
        </authorList>
    </citation>
    <scope>NUCLEOTIDE SEQUENCE [LARGE SCALE GENOMIC DNA]</scope>
    <source>
        <strain evidence="9">NC_groundwater_70_Ag_B-0.1um_54_66</strain>
    </source>
</reference>
<dbReference type="InterPro" id="IPR036691">
    <property type="entry name" value="Endo/exonu/phosph_ase_sf"/>
</dbReference>
<dbReference type="NCBIfam" id="TIGR00633">
    <property type="entry name" value="xth"/>
    <property type="match status" value="1"/>
</dbReference>
<dbReference type="Proteomes" id="UP000595362">
    <property type="component" value="Chromosome"/>
</dbReference>
<dbReference type="GO" id="GO:0006281">
    <property type="term" value="P:DNA repair"/>
    <property type="evidence" value="ECO:0007669"/>
    <property type="project" value="InterPro"/>
</dbReference>
<evidence type="ECO:0000256" key="2">
    <source>
        <dbReference type="ARBA" id="ARBA00022723"/>
    </source>
</evidence>
<organism evidence="9 10">
    <name type="scientific">Micavibrio aeruginosavorus</name>
    <dbReference type="NCBI Taxonomy" id="349221"/>
    <lineage>
        <taxon>Bacteria</taxon>
        <taxon>Pseudomonadati</taxon>
        <taxon>Bdellovibrionota</taxon>
        <taxon>Bdellovibrionia</taxon>
        <taxon>Bdellovibrionales</taxon>
        <taxon>Pseudobdellovibrionaceae</taxon>
        <taxon>Micavibrio</taxon>
    </lineage>
</organism>
<feature type="active site" description="Proton donor/acceptor" evidence="5">
    <location>
        <position position="155"/>
    </location>
</feature>
<dbReference type="PROSITE" id="PS00726">
    <property type="entry name" value="AP_NUCLEASE_F1_1"/>
    <property type="match status" value="1"/>
</dbReference>
<comment type="similarity">
    <text evidence="1">Belongs to the DNA repair enzymes AP/ExoA family.</text>
</comment>
<keyword evidence="2 6" id="KW-0479">Metal-binding</keyword>
<feature type="binding site" evidence="6">
    <location>
        <position position="258"/>
    </location>
    <ligand>
        <name>Mg(2+)</name>
        <dbReference type="ChEBI" id="CHEBI:18420"/>
        <label>1</label>
    </ligand>
</feature>
<evidence type="ECO:0000256" key="4">
    <source>
        <dbReference type="ARBA" id="ARBA00022842"/>
    </source>
</evidence>
<dbReference type="GO" id="GO:0003677">
    <property type="term" value="F:DNA binding"/>
    <property type="evidence" value="ECO:0007669"/>
    <property type="project" value="InterPro"/>
</dbReference>
<feature type="binding site" evidence="6">
    <location>
        <position position="34"/>
    </location>
    <ligand>
        <name>Mg(2+)</name>
        <dbReference type="ChEBI" id="CHEBI:18420"/>
        <label>1</label>
    </ligand>
</feature>
<dbReference type="PROSITE" id="PS51435">
    <property type="entry name" value="AP_NUCLEASE_F1_4"/>
    <property type="match status" value="1"/>
</dbReference>
<keyword evidence="3 9" id="KW-0378">Hydrolase</keyword>
<evidence type="ECO:0000259" key="8">
    <source>
        <dbReference type="Pfam" id="PF03372"/>
    </source>
</evidence>
<dbReference type="PANTHER" id="PTHR43250">
    <property type="entry name" value="EXODEOXYRIBONUCLEASE III"/>
    <property type="match status" value="1"/>
</dbReference>
<dbReference type="CDD" id="cd09086">
    <property type="entry name" value="ExoIII-like_AP-endo"/>
    <property type="match status" value="1"/>
</dbReference>
<dbReference type="PANTHER" id="PTHR43250:SF2">
    <property type="entry name" value="EXODEOXYRIBONUCLEASE III"/>
    <property type="match status" value="1"/>
</dbReference>
<dbReference type="AlphaFoldDB" id="A0A7T5UGU9"/>
<dbReference type="EC" id="3.1.11.2" evidence="9"/>
<evidence type="ECO:0000256" key="6">
    <source>
        <dbReference type="PIRSR" id="PIRSR604808-2"/>
    </source>
</evidence>
<evidence type="ECO:0000313" key="10">
    <source>
        <dbReference type="Proteomes" id="UP000595362"/>
    </source>
</evidence>
<sequence length="268" mass="31260">MRILTWNINSVRLRLPLLKKIARECGPDVICLQETKVTDDLFPADDIARMGYSHIHINGMKSYNGVAILSKTPFVRKAVHSRVGRDDCRHIAVQLKSRKFKTPFEVHNLYIPAGGDIPDRQQNDKFGHKLDFVDEVGNWFFANYQADQPLIALGDFNIAPLEHDVWSHKQLTDVVSHTQVEIEKLLSMQDKLKWQDAIRHFIPAEEKCYTWWSYRNRDWKKSNRGRRLDHIWMTKPLIPYLQSHTILAKYRDAEQPSDHVPVAVDVNL</sequence>
<evidence type="ECO:0000256" key="3">
    <source>
        <dbReference type="ARBA" id="ARBA00022801"/>
    </source>
</evidence>
<gene>
    <name evidence="9" type="primary">xth</name>
    <name evidence="9" type="ORF">HYS17_02435</name>
</gene>
<protein>
    <submittedName>
        <fullName evidence="9">Exodeoxyribonuclease III</fullName>
        <ecNumber evidence="9">3.1.11.2</ecNumber>
    </submittedName>
</protein>
<keyword evidence="6" id="KW-0464">Manganese</keyword>
<feature type="domain" description="Endonuclease/exonuclease/phosphatase" evidence="8">
    <location>
        <begin position="4"/>
        <end position="259"/>
    </location>
</feature>
<feature type="binding site" evidence="6">
    <location>
        <position position="155"/>
    </location>
    <ligand>
        <name>Mg(2+)</name>
        <dbReference type="ChEBI" id="CHEBI:18420"/>
        <label>1</label>
    </ligand>
</feature>
<dbReference type="InterPro" id="IPR004808">
    <property type="entry name" value="AP_endonuc_1"/>
</dbReference>
<evidence type="ECO:0000256" key="5">
    <source>
        <dbReference type="PIRSR" id="PIRSR604808-1"/>
    </source>
</evidence>
<evidence type="ECO:0000256" key="7">
    <source>
        <dbReference type="PIRSR" id="PIRSR604808-3"/>
    </source>
</evidence>
<dbReference type="InterPro" id="IPR005135">
    <property type="entry name" value="Endo/exonuclease/phosphatase"/>
</dbReference>
<dbReference type="InterPro" id="IPR037493">
    <property type="entry name" value="ExoIII-like"/>
</dbReference>
<dbReference type="Gene3D" id="3.60.10.10">
    <property type="entry name" value="Endonuclease/exonuclease/phosphatase"/>
    <property type="match status" value="1"/>
</dbReference>
<dbReference type="NCBIfam" id="TIGR00195">
    <property type="entry name" value="exoDNase_III"/>
    <property type="match status" value="1"/>
</dbReference>
<feature type="site" description="Important for catalytic activity" evidence="7">
    <location>
        <position position="229"/>
    </location>
</feature>
<dbReference type="GO" id="GO:0046872">
    <property type="term" value="F:metal ion binding"/>
    <property type="evidence" value="ECO:0007669"/>
    <property type="project" value="UniProtKB-KW"/>
</dbReference>
<dbReference type="EMBL" id="CP066681">
    <property type="protein sequence ID" value="QQG36649.1"/>
    <property type="molecule type" value="Genomic_DNA"/>
</dbReference>
<feature type="active site" evidence="5">
    <location>
        <position position="110"/>
    </location>
</feature>
<comment type="cofactor">
    <cofactor evidence="6">
        <name>Mg(2+)</name>
        <dbReference type="ChEBI" id="CHEBI:18420"/>
    </cofactor>
    <cofactor evidence="6">
        <name>Mn(2+)</name>
        <dbReference type="ChEBI" id="CHEBI:29035"/>
    </cofactor>
    <text evidence="6">Probably binds two magnesium or manganese ions per subunit.</text>
</comment>
<dbReference type="GO" id="GO:0008311">
    <property type="term" value="F:double-stranded DNA 3'-5' DNA exonuclease activity"/>
    <property type="evidence" value="ECO:0007669"/>
    <property type="project" value="UniProtKB-EC"/>
</dbReference>
<feature type="active site" description="Proton acceptor" evidence="5">
    <location>
        <position position="259"/>
    </location>
</feature>
<feature type="binding site" evidence="6">
    <location>
        <position position="259"/>
    </location>
    <ligand>
        <name>Mg(2+)</name>
        <dbReference type="ChEBI" id="CHEBI:18420"/>
        <label>1</label>
    </ligand>
</feature>
<feature type="binding site" evidence="6">
    <location>
        <position position="157"/>
    </location>
    <ligand>
        <name>Mg(2+)</name>
        <dbReference type="ChEBI" id="CHEBI:18420"/>
        <label>1</label>
    </ligand>
</feature>
<dbReference type="GO" id="GO:0004519">
    <property type="term" value="F:endonuclease activity"/>
    <property type="evidence" value="ECO:0007669"/>
    <property type="project" value="InterPro"/>
</dbReference>
<feature type="site" description="Interaction with DNA substrate" evidence="7">
    <location>
        <position position="259"/>
    </location>
</feature>
<dbReference type="InterPro" id="IPR020847">
    <property type="entry name" value="AP_endonuclease_F1_BS"/>
</dbReference>
<dbReference type="SUPFAM" id="SSF56219">
    <property type="entry name" value="DNase I-like"/>
    <property type="match status" value="1"/>
</dbReference>
<feature type="site" description="Transition state stabilizer" evidence="7">
    <location>
        <position position="157"/>
    </location>
</feature>
<evidence type="ECO:0000313" key="9">
    <source>
        <dbReference type="EMBL" id="QQG36649.1"/>
    </source>
</evidence>
<evidence type="ECO:0000256" key="1">
    <source>
        <dbReference type="ARBA" id="ARBA00007092"/>
    </source>
</evidence>
<proteinExistence type="inferred from homology"/>
<accession>A0A7T5UGU9</accession>
<name>A0A7T5UGU9_9BACT</name>
<feature type="binding site" evidence="6">
    <location>
        <position position="7"/>
    </location>
    <ligand>
        <name>Mg(2+)</name>
        <dbReference type="ChEBI" id="CHEBI:18420"/>
        <label>1</label>
    </ligand>
</feature>
<dbReference type="Pfam" id="PF03372">
    <property type="entry name" value="Exo_endo_phos"/>
    <property type="match status" value="1"/>
</dbReference>
<keyword evidence="4 6" id="KW-0460">Magnesium</keyword>